<feature type="compositionally biased region" description="Basic and acidic residues" evidence="1">
    <location>
        <begin position="1128"/>
        <end position="1165"/>
    </location>
</feature>
<feature type="compositionally biased region" description="Low complexity" evidence="1">
    <location>
        <begin position="1231"/>
        <end position="1250"/>
    </location>
</feature>
<feature type="compositionally biased region" description="Basic and acidic residues" evidence="1">
    <location>
        <begin position="1255"/>
        <end position="1267"/>
    </location>
</feature>
<organism evidence="3">
    <name type="scientific">Ditylum brightwellii</name>
    <dbReference type="NCBI Taxonomy" id="49249"/>
    <lineage>
        <taxon>Eukaryota</taxon>
        <taxon>Sar</taxon>
        <taxon>Stramenopiles</taxon>
        <taxon>Ochrophyta</taxon>
        <taxon>Bacillariophyta</taxon>
        <taxon>Mediophyceae</taxon>
        <taxon>Lithodesmiophycidae</taxon>
        <taxon>Lithodesmiales</taxon>
        <taxon>Lithodesmiaceae</taxon>
        <taxon>Ditylum</taxon>
    </lineage>
</organism>
<feature type="transmembrane region" description="Helical" evidence="2">
    <location>
        <begin position="779"/>
        <end position="804"/>
    </location>
</feature>
<evidence type="ECO:0000256" key="2">
    <source>
        <dbReference type="SAM" id="Phobius"/>
    </source>
</evidence>
<sequence length="1329" mass="145995">MKRRRLRRPTHATDSNVTETHDEYSSISDIPSSIARLVGSHKRKRSRHHKPTITPSQSESSVSTQQQGQARTNTVCSDREIETTFEDDTGSYGNIFNVVSTRKTGGAVLIKGIELYTDVDYDVAYEVYTKPNSFQSSDTLRDLSTWTLIADGFLVGLEGKLNVGTALPSSEIFSPVTIYPGQTQAFYVTLTTPDLRYVNGSALGITDVGETFVANDELAIQSGVGVGNYPLNAQAKFFSPRVWSGSIYYVTEEEPCPTSDSPSAPPCTNHGSSVVETLFQGATTAYGNMFDIRSLADGLVVKTLEISTTSDLVRADMSVKVFTKPGTHLGFEGVANAWALISEVILERPKEGNTRTIIPLHAFEEVSLNANERQAFYVSLDTADAKYTRANDFREGIKVGDIVASQQGVLEIMAGNAMPSLSFGEWTYAPRIWNGAVHYEILTNDLNCTASNETISNVESTVVWYDMLLFYPRRMNLDDILNDLAEGLPEIMSEQLFADNDGVRVANSTAQIKESQGSCKQIPPGYACIETATKVTLEHNRDIDSGFLEYITLKHANDISNFFKIDQNGFAASFIGAKAIETQVVLQIIGLEGGRKMNDEESAFFEHSFRNFLNEVLLSGRQYHREKTNTTIDGTEEIRGLRILSVEVNRQDINGQQIEGRRRSHLSKTYNTVVYVAMTIRGELHQTLDDLTFKELVDFYVMDQGGRLAKRLIKLGSHSYFSGVSFHATSSDSESINQPITQVPSVAPLPNASDTPTAKQITSSPTPSKTKTSSSQTDLSSAAIISLLALLGAAVLLLIIWISIKCCFGRRKKKTRKVQNRSCSILHVRTGETDTVMSGSAAKDGGSSRLQHISKSTINSGLSNNDCEGSSNDLEISVEDEDEIEQIYRDFIGSQARLSEAMLFCSPNDDLCKRRSIEFAQARSRLLAAQKQFTTKCYSTLDPTGRLASFEAPSNSNDLYKVQRRNSWTDISHVSPEESNYNDKSRRRNSMGDISSYRRSEDEENSELSDLPIEDANQCTNHPSILTEPDPIKLKPLGETSKLRSSQSMSDFSPVREAKVAFSSSLSFISDKLDNSKTCTDTKENVIKKRWHSCSNLVQASLPSINLGGTTKKSFHGESGHCSDNSPEDSKSITDHERTTNDVGSDSKEKKKEGVMEQKRCHSSSDLEQDYSSPNLGNTTHEKSNPDSESAKDNKSTKDIHGAEADVLSDSEKKKCAVDTSSVGNCPDFPSDLSSSAAGSHLSSSASMTSNDVVSDPKEKNEQKKENYNASDPEGTPKCIGSRPAAAFLFSNSHSFRSINTQKSDTNANEAPESNLNSATTSSCCLFVF</sequence>
<protein>
    <recommendedName>
        <fullName evidence="4">Transmembrane protein</fullName>
    </recommendedName>
</protein>
<proteinExistence type="predicted"/>
<feature type="compositionally biased region" description="Low complexity" evidence="1">
    <location>
        <begin position="762"/>
        <end position="775"/>
    </location>
</feature>
<feature type="region of interest" description="Disordered" evidence="1">
    <location>
        <begin position="971"/>
        <end position="1055"/>
    </location>
</feature>
<feature type="compositionally biased region" description="Polar residues" evidence="1">
    <location>
        <begin position="752"/>
        <end position="761"/>
    </location>
</feature>
<feature type="compositionally biased region" description="Basic residues" evidence="1">
    <location>
        <begin position="1"/>
        <end position="10"/>
    </location>
</feature>
<feature type="region of interest" description="Disordered" evidence="1">
    <location>
        <begin position="743"/>
        <end position="775"/>
    </location>
</feature>
<evidence type="ECO:0008006" key="4">
    <source>
        <dbReference type="Google" id="ProtNLM"/>
    </source>
</evidence>
<accession>A0A7S4V9B4</accession>
<evidence type="ECO:0000313" key="3">
    <source>
        <dbReference type="EMBL" id="CAE4597431.1"/>
    </source>
</evidence>
<feature type="compositionally biased region" description="Basic residues" evidence="1">
    <location>
        <begin position="39"/>
        <end position="51"/>
    </location>
</feature>
<keyword evidence="2" id="KW-0472">Membrane</keyword>
<gene>
    <name evidence="3" type="ORF">DBRI00130_LOCUS9760</name>
</gene>
<reference evidence="3" key="1">
    <citation type="submission" date="2021-01" db="EMBL/GenBank/DDBJ databases">
        <authorList>
            <person name="Corre E."/>
            <person name="Pelletier E."/>
            <person name="Niang G."/>
            <person name="Scheremetjew M."/>
            <person name="Finn R."/>
            <person name="Kale V."/>
            <person name="Holt S."/>
            <person name="Cochrane G."/>
            <person name="Meng A."/>
            <person name="Brown T."/>
            <person name="Cohen L."/>
        </authorList>
    </citation>
    <scope>NUCLEOTIDE SEQUENCE</scope>
    <source>
        <strain evidence="3">GSO104</strain>
    </source>
</reference>
<keyword evidence="2" id="KW-0812">Transmembrane</keyword>
<evidence type="ECO:0000256" key="1">
    <source>
        <dbReference type="SAM" id="MobiDB-lite"/>
    </source>
</evidence>
<keyword evidence="2" id="KW-1133">Transmembrane helix</keyword>
<feature type="region of interest" description="Disordered" evidence="1">
    <location>
        <begin position="1"/>
        <end position="74"/>
    </location>
</feature>
<feature type="compositionally biased region" description="Basic and acidic residues" evidence="1">
    <location>
        <begin position="1180"/>
        <end position="1217"/>
    </location>
</feature>
<feature type="region of interest" description="Disordered" evidence="1">
    <location>
        <begin position="1105"/>
        <end position="1282"/>
    </location>
</feature>
<name>A0A7S4V9B4_9STRA</name>
<dbReference type="EMBL" id="HBNS01012090">
    <property type="protein sequence ID" value="CAE4597431.1"/>
    <property type="molecule type" value="Transcribed_RNA"/>
</dbReference>
<feature type="region of interest" description="Disordered" evidence="1">
    <location>
        <begin position="1300"/>
        <end position="1321"/>
    </location>
</feature>
<feature type="compositionally biased region" description="Polar residues" evidence="1">
    <location>
        <begin position="1166"/>
        <end position="1179"/>
    </location>
</feature>
<feature type="compositionally biased region" description="Low complexity" evidence="1">
    <location>
        <begin position="56"/>
        <end position="69"/>
    </location>
</feature>